<accession>A0AA38I242</accession>
<keyword evidence="2" id="KW-1185">Reference proteome</keyword>
<evidence type="ECO:0000313" key="2">
    <source>
        <dbReference type="Proteomes" id="UP001168821"/>
    </source>
</evidence>
<sequence length="97" mass="10874">MYVFNLASTLYATANPLIYCYEINPYATPVRRLWAVESFLVCVVMMGKSSSVTVAERRSISLERVPGSLGCEAQKNLEAAFSIPREERIGLNRGHCR</sequence>
<gene>
    <name evidence="1" type="ORF">Zmor_023996</name>
</gene>
<reference evidence="1" key="1">
    <citation type="journal article" date="2023" name="G3 (Bethesda)">
        <title>Whole genome assemblies of Zophobas morio and Tenebrio molitor.</title>
        <authorList>
            <person name="Kaur S."/>
            <person name="Stinson S.A."/>
            <person name="diCenzo G.C."/>
        </authorList>
    </citation>
    <scope>NUCLEOTIDE SEQUENCE</scope>
    <source>
        <strain evidence="1">QUZm001</strain>
    </source>
</reference>
<organism evidence="1 2">
    <name type="scientific">Zophobas morio</name>
    <dbReference type="NCBI Taxonomy" id="2755281"/>
    <lineage>
        <taxon>Eukaryota</taxon>
        <taxon>Metazoa</taxon>
        <taxon>Ecdysozoa</taxon>
        <taxon>Arthropoda</taxon>
        <taxon>Hexapoda</taxon>
        <taxon>Insecta</taxon>
        <taxon>Pterygota</taxon>
        <taxon>Neoptera</taxon>
        <taxon>Endopterygota</taxon>
        <taxon>Coleoptera</taxon>
        <taxon>Polyphaga</taxon>
        <taxon>Cucujiformia</taxon>
        <taxon>Tenebrionidae</taxon>
        <taxon>Zophobas</taxon>
    </lineage>
</organism>
<comment type="caution">
    <text evidence="1">The sequence shown here is derived from an EMBL/GenBank/DDBJ whole genome shotgun (WGS) entry which is preliminary data.</text>
</comment>
<dbReference type="EMBL" id="JALNTZ010000007">
    <property type="protein sequence ID" value="KAJ3646407.1"/>
    <property type="molecule type" value="Genomic_DNA"/>
</dbReference>
<dbReference type="Proteomes" id="UP001168821">
    <property type="component" value="Unassembled WGS sequence"/>
</dbReference>
<protein>
    <submittedName>
        <fullName evidence="1">Uncharacterized protein</fullName>
    </submittedName>
</protein>
<dbReference type="AlphaFoldDB" id="A0AA38I242"/>
<proteinExistence type="predicted"/>
<name>A0AA38I242_9CUCU</name>
<evidence type="ECO:0000313" key="1">
    <source>
        <dbReference type="EMBL" id="KAJ3646407.1"/>
    </source>
</evidence>